<dbReference type="Pfam" id="PF02368">
    <property type="entry name" value="Big_2"/>
    <property type="match status" value="2"/>
</dbReference>
<keyword evidence="6" id="KW-1185">Reference proteome</keyword>
<protein>
    <submittedName>
        <fullName evidence="5">Ig domain-containing protein</fullName>
    </submittedName>
</protein>
<dbReference type="SUPFAM" id="SSF49373">
    <property type="entry name" value="Invasin/intimin cell-adhesion fragments"/>
    <property type="match status" value="2"/>
</dbReference>
<comment type="caution">
    <text evidence="5">The sequence shown here is derived from an EMBL/GenBank/DDBJ whole genome shotgun (WGS) entry which is preliminary data.</text>
</comment>
<feature type="region of interest" description="Disordered" evidence="2">
    <location>
        <begin position="200"/>
        <end position="223"/>
    </location>
</feature>
<name>A0A9J6P319_9CLOT</name>
<accession>A0A9J6P319</accession>
<gene>
    <name evidence="5" type="ORF">KDK92_11115</name>
</gene>
<feature type="compositionally biased region" description="Low complexity" evidence="2">
    <location>
        <begin position="202"/>
        <end position="223"/>
    </location>
</feature>
<dbReference type="Gene3D" id="2.60.40.1080">
    <property type="match status" value="2"/>
</dbReference>
<organism evidence="5 6">
    <name type="scientific">Oceanirhabdus seepicola</name>
    <dbReference type="NCBI Taxonomy" id="2828781"/>
    <lineage>
        <taxon>Bacteria</taxon>
        <taxon>Bacillati</taxon>
        <taxon>Bacillota</taxon>
        <taxon>Clostridia</taxon>
        <taxon>Eubacteriales</taxon>
        <taxon>Clostridiaceae</taxon>
        <taxon>Oceanirhabdus</taxon>
    </lineage>
</organism>
<dbReference type="AlphaFoldDB" id="A0A9J6P319"/>
<keyword evidence="1 3" id="KW-0732">Signal</keyword>
<dbReference type="InterPro" id="IPR014755">
    <property type="entry name" value="Cu-Rt/internalin_Ig-like"/>
</dbReference>
<reference evidence="5" key="2">
    <citation type="submission" date="2021-04" db="EMBL/GenBank/DDBJ databases">
        <authorList>
            <person name="Dong X."/>
        </authorList>
    </citation>
    <scope>NUCLEOTIDE SEQUENCE</scope>
    <source>
        <strain evidence="5">ZWT</strain>
    </source>
</reference>
<evidence type="ECO:0000313" key="6">
    <source>
        <dbReference type="Proteomes" id="UP001056429"/>
    </source>
</evidence>
<dbReference type="Proteomes" id="UP001056429">
    <property type="component" value="Unassembled WGS sequence"/>
</dbReference>
<proteinExistence type="predicted"/>
<feature type="domain" description="BIG2" evidence="4">
    <location>
        <begin position="228"/>
        <end position="304"/>
    </location>
</feature>
<feature type="chain" id="PRO_5039914665" evidence="3">
    <location>
        <begin position="24"/>
        <end position="475"/>
    </location>
</feature>
<dbReference type="EMBL" id="JAGSOJ010000002">
    <property type="protein sequence ID" value="MCM1990285.1"/>
    <property type="molecule type" value="Genomic_DNA"/>
</dbReference>
<evidence type="ECO:0000256" key="3">
    <source>
        <dbReference type="SAM" id="SignalP"/>
    </source>
</evidence>
<sequence length="475" mass="52724">MKWVRKTICIFLGLAMISSTALAEIPNYTVIIGNKSFALKYANDEKNIKEIRDALKKNTGKIIIKTKNKWFENNGEIFHELSSLPRVIYTDENGNRCEYKEGNGDKIKGGILSIELVNSNTIRIKFTQALDKQWISNRENFLINGVELTEEDIITYNEEEGYVQIKLHKKVKNSVELSLKNIKNLYGEILHEEFKKKIVPKSESSSTSGGSSYSGSSHSGGNSNSTINVESIVLNETELKMRLTSKYQLTTQVLPLNATNKALTWKSSNTSVATVDKNGKVVATGVGISVITVESTNGKTAKCNVTVLPIPVDSVTLQKEKSIELGEKAQLVAKIYPSNATNKNLTWTSSNFQIISVDNDGILMAKELGTVTITAESNNNKVATCVVKSVPKNNTLVVNIINNKAVINIVDITESEKFMNLKIMNKVNGNLELIQDYELNPDKMEIKLELNPGVYTGEINIGNSRRFKIKTFSID</sequence>
<evidence type="ECO:0000259" key="4">
    <source>
        <dbReference type="SMART" id="SM00635"/>
    </source>
</evidence>
<evidence type="ECO:0000256" key="2">
    <source>
        <dbReference type="SAM" id="MobiDB-lite"/>
    </source>
</evidence>
<dbReference type="SMART" id="SM00635">
    <property type="entry name" value="BID_2"/>
    <property type="match status" value="2"/>
</dbReference>
<dbReference type="InterPro" id="IPR008964">
    <property type="entry name" value="Invasin/intimin_cell_adhesion"/>
</dbReference>
<evidence type="ECO:0000256" key="1">
    <source>
        <dbReference type="ARBA" id="ARBA00022729"/>
    </source>
</evidence>
<dbReference type="RefSeq" id="WP_250859323.1">
    <property type="nucleotide sequence ID" value="NZ_JAGSOJ010000002.1"/>
</dbReference>
<feature type="domain" description="BIG2" evidence="4">
    <location>
        <begin position="311"/>
        <end position="387"/>
    </location>
</feature>
<feature type="signal peptide" evidence="3">
    <location>
        <begin position="1"/>
        <end position="23"/>
    </location>
</feature>
<evidence type="ECO:0000313" key="5">
    <source>
        <dbReference type="EMBL" id="MCM1990285.1"/>
    </source>
</evidence>
<reference evidence="5" key="1">
    <citation type="journal article" date="2021" name="mSystems">
        <title>Bacteria and Archaea Synergistically Convert Glycine Betaine to Biogenic Methane in the Formosa Cold Seep of the South China Sea.</title>
        <authorList>
            <person name="Li L."/>
            <person name="Zhang W."/>
            <person name="Zhang S."/>
            <person name="Song L."/>
            <person name="Sun Q."/>
            <person name="Zhang H."/>
            <person name="Xiang H."/>
            <person name="Dong X."/>
        </authorList>
    </citation>
    <scope>NUCLEOTIDE SEQUENCE</scope>
    <source>
        <strain evidence="5">ZWT</strain>
    </source>
</reference>
<dbReference type="Gene3D" id="2.60.40.1220">
    <property type="match status" value="1"/>
</dbReference>
<dbReference type="InterPro" id="IPR003343">
    <property type="entry name" value="Big_2"/>
</dbReference>